<accession>A0ABR2L2J2</accession>
<name>A0ABR2L2J2_9EUKA</name>
<dbReference type="PANTHER" id="PTHR45661:SF3">
    <property type="entry name" value="IG-LIKE DOMAIN-CONTAINING PROTEIN"/>
    <property type="match status" value="1"/>
</dbReference>
<protein>
    <recommendedName>
        <fullName evidence="3">Surface antigen BspA-like protein</fullName>
    </recommendedName>
</protein>
<evidence type="ECO:0008006" key="3">
    <source>
        <dbReference type="Google" id="ProtNLM"/>
    </source>
</evidence>
<dbReference type="PANTHER" id="PTHR45661">
    <property type="entry name" value="SURFACE ANTIGEN"/>
    <property type="match status" value="1"/>
</dbReference>
<evidence type="ECO:0000313" key="2">
    <source>
        <dbReference type="Proteomes" id="UP001470230"/>
    </source>
</evidence>
<comment type="caution">
    <text evidence="1">The sequence shown here is derived from an EMBL/GenBank/DDBJ whole genome shotgun (WGS) entry which is preliminary data.</text>
</comment>
<sequence>MNQIITLENGISLNLNNHNFTAKAVNAIKASGDIFIPRSIHFESNEYVIRSIDKGTFRENKSIKSLAFPLDSELHLIEGEAFSNSSIEQITIPSSCEELKEGCFLDALKLNHILISPRNNFFNYVDPEQKMISRKSQKSNETFDALAFSCHDIIDANIPTTIEEIGPFSFYRCSNLKSVKFSKDSKLHLIDKCAFLSSSLKQIVIPKHVTHIKEYSFSECERLFDFQIEKDSELREIGQCAFSKTSLLNVVIPKSVKIIGECAFSMCSLMKSIEFLSDDLKCEKFCFYLCRNLSLVSFPNTNVVPIKINAHDSVNFDFSLFVCAYSTIE</sequence>
<dbReference type="EMBL" id="JAPFFF010000002">
    <property type="protein sequence ID" value="KAK8897303.1"/>
    <property type="molecule type" value="Genomic_DNA"/>
</dbReference>
<keyword evidence="2" id="KW-1185">Reference proteome</keyword>
<gene>
    <name evidence="1" type="ORF">M9Y10_015243</name>
</gene>
<organism evidence="1 2">
    <name type="scientific">Tritrichomonas musculus</name>
    <dbReference type="NCBI Taxonomy" id="1915356"/>
    <lineage>
        <taxon>Eukaryota</taxon>
        <taxon>Metamonada</taxon>
        <taxon>Parabasalia</taxon>
        <taxon>Tritrichomonadida</taxon>
        <taxon>Tritrichomonadidae</taxon>
        <taxon>Tritrichomonas</taxon>
    </lineage>
</organism>
<dbReference type="InterPro" id="IPR032675">
    <property type="entry name" value="LRR_dom_sf"/>
</dbReference>
<dbReference type="InterPro" id="IPR053139">
    <property type="entry name" value="Surface_bspA-like"/>
</dbReference>
<dbReference type="Pfam" id="PF13306">
    <property type="entry name" value="LRR_5"/>
    <property type="match status" value="2"/>
</dbReference>
<dbReference type="Gene3D" id="3.80.10.10">
    <property type="entry name" value="Ribonuclease Inhibitor"/>
    <property type="match status" value="2"/>
</dbReference>
<reference evidence="1 2" key="1">
    <citation type="submission" date="2024-04" db="EMBL/GenBank/DDBJ databases">
        <title>Tritrichomonas musculus Genome.</title>
        <authorList>
            <person name="Alves-Ferreira E."/>
            <person name="Grigg M."/>
            <person name="Lorenzi H."/>
            <person name="Galac M."/>
        </authorList>
    </citation>
    <scope>NUCLEOTIDE SEQUENCE [LARGE SCALE GENOMIC DNA]</scope>
    <source>
        <strain evidence="1 2">EAF2021</strain>
    </source>
</reference>
<dbReference type="SUPFAM" id="SSF52058">
    <property type="entry name" value="L domain-like"/>
    <property type="match status" value="1"/>
</dbReference>
<dbReference type="Proteomes" id="UP001470230">
    <property type="component" value="Unassembled WGS sequence"/>
</dbReference>
<dbReference type="InterPro" id="IPR026906">
    <property type="entry name" value="LRR_5"/>
</dbReference>
<proteinExistence type="predicted"/>
<evidence type="ECO:0000313" key="1">
    <source>
        <dbReference type="EMBL" id="KAK8897303.1"/>
    </source>
</evidence>